<keyword evidence="1" id="KW-0472">Membrane</keyword>
<evidence type="ECO:0000256" key="1">
    <source>
        <dbReference type="SAM" id="Phobius"/>
    </source>
</evidence>
<evidence type="ECO:0000313" key="2">
    <source>
        <dbReference type="EMBL" id="SFK99477.1"/>
    </source>
</evidence>
<sequence>MNSRTFFLLSLCLFCAVLIVIPFWAQYFKVTGVDGRVIEWLQVLAGFSALAIGAVTLYFVTIQLTKADDQLTKANEQLVKADLQISLAHKQLELADAQLALARKDSAILTLQLRAAAFAAVETEIALMEKVFQLLNDARIEGIASAFQKMNEENAHPSVVDIWDQRIRKNSRGLTPEFAALHEQITNNVEPAIAHLSDILYADREEFVHQFHMLSIYIRSISKGPLDSHDHELEDRVQTTAANYYNVIVCIGEAYKSHLEDAKRAIELPIPTSERPPSIMPRYE</sequence>
<gene>
    <name evidence="2" type="ORF">SAMN04488518_113122</name>
</gene>
<dbReference type="Proteomes" id="UP000199598">
    <property type="component" value="Unassembled WGS sequence"/>
</dbReference>
<evidence type="ECO:0000313" key="3">
    <source>
        <dbReference type="Proteomes" id="UP000199598"/>
    </source>
</evidence>
<accession>A0A1I4E4F5</accession>
<feature type="transmembrane region" description="Helical" evidence="1">
    <location>
        <begin position="41"/>
        <end position="60"/>
    </location>
</feature>
<proteinExistence type="predicted"/>
<dbReference type="EMBL" id="FOSK01000013">
    <property type="protein sequence ID" value="SFK99477.1"/>
    <property type="molecule type" value="Genomic_DNA"/>
</dbReference>
<keyword evidence="1" id="KW-1133">Transmembrane helix</keyword>
<keyword evidence="1" id="KW-0812">Transmembrane</keyword>
<evidence type="ECO:0008006" key="4">
    <source>
        <dbReference type="Google" id="ProtNLM"/>
    </source>
</evidence>
<organism evidence="2 3">
    <name type="scientific">Pseudovibrio ascidiaceicola</name>
    <dbReference type="NCBI Taxonomy" id="285279"/>
    <lineage>
        <taxon>Bacteria</taxon>
        <taxon>Pseudomonadati</taxon>
        <taxon>Pseudomonadota</taxon>
        <taxon>Alphaproteobacteria</taxon>
        <taxon>Hyphomicrobiales</taxon>
        <taxon>Stappiaceae</taxon>
        <taxon>Pseudovibrio</taxon>
    </lineage>
</organism>
<dbReference type="RefSeq" id="WP_093522752.1">
    <property type="nucleotide sequence ID" value="NZ_FOSK01000013.1"/>
</dbReference>
<keyword evidence="3" id="KW-1185">Reference proteome</keyword>
<protein>
    <recommendedName>
        <fullName evidence="4">LemA family protein</fullName>
    </recommendedName>
</protein>
<comment type="caution">
    <text evidence="2">The sequence shown here is derived from an EMBL/GenBank/DDBJ whole genome shotgun (WGS) entry which is preliminary data.</text>
</comment>
<name>A0A1I4E4F5_9HYPH</name>
<reference evidence="2 3" key="1">
    <citation type="submission" date="2016-10" db="EMBL/GenBank/DDBJ databases">
        <authorList>
            <person name="Varghese N."/>
            <person name="Submissions S."/>
        </authorList>
    </citation>
    <scope>NUCLEOTIDE SEQUENCE [LARGE SCALE GENOMIC DNA]</scope>
    <source>
        <strain evidence="2 3">DSM 16392</strain>
    </source>
</reference>